<dbReference type="Pfam" id="PF13629">
    <property type="entry name" value="T2SS-T3SS_pil_N"/>
    <property type="match status" value="1"/>
</dbReference>
<dbReference type="STRING" id="1219383.SAMN05421733_11265"/>
<dbReference type="EMBL" id="FMYL01000012">
    <property type="protein sequence ID" value="SDC22075.1"/>
    <property type="molecule type" value="Genomic_DNA"/>
</dbReference>
<comment type="similarity">
    <text evidence="1">Belongs to the bacterial secretin family.</text>
</comment>
<protein>
    <submittedName>
        <fullName evidence="5">Pilus assembly protein CpaC</fullName>
    </submittedName>
</protein>
<feature type="domain" description="Pilus formation protein N-terminal" evidence="4">
    <location>
        <begin position="26"/>
        <end position="85"/>
    </location>
</feature>
<gene>
    <name evidence="5" type="ORF">SAMN05421733_11265</name>
</gene>
<dbReference type="GO" id="GO:0009306">
    <property type="term" value="P:protein secretion"/>
    <property type="evidence" value="ECO:0007669"/>
    <property type="project" value="InterPro"/>
</dbReference>
<accession>A0A1G6JUK0</accession>
<evidence type="ECO:0000259" key="3">
    <source>
        <dbReference type="Pfam" id="PF00263"/>
    </source>
</evidence>
<evidence type="ECO:0000259" key="4">
    <source>
        <dbReference type="Pfam" id="PF13629"/>
    </source>
</evidence>
<dbReference type="Proteomes" id="UP000242501">
    <property type="component" value="Unassembled WGS sequence"/>
</dbReference>
<dbReference type="Pfam" id="PF00263">
    <property type="entry name" value="Secretin"/>
    <property type="match status" value="1"/>
</dbReference>
<dbReference type="GO" id="GO:0015627">
    <property type="term" value="C:type II protein secretion system complex"/>
    <property type="evidence" value="ECO:0007669"/>
    <property type="project" value="TreeGrafter"/>
</dbReference>
<dbReference type="PANTHER" id="PTHR30332">
    <property type="entry name" value="PROBABLE GENERAL SECRETION PATHWAY PROTEIN D"/>
    <property type="match status" value="1"/>
</dbReference>
<reference evidence="6" key="1">
    <citation type="submission" date="2016-09" db="EMBL/GenBank/DDBJ databases">
        <authorList>
            <person name="Varghese N."/>
            <person name="Submissions S."/>
        </authorList>
    </citation>
    <scope>NUCLEOTIDE SEQUENCE [LARGE SCALE GENOMIC DNA]</scope>
    <source>
        <strain evidence="6">ANC 4422</strain>
    </source>
</reference>
<sequence>MNSLKKIVFLSTSLFTMNISAAIDNQLYVGETIYLNDPNITDILIGNNSIVKAKKIGKKGIALTGVSSGDTTIKLWNGNSYKSSDFHVSPTNIKQTFLDIKQNLGNIPNLNIQQIGDNIVLQGGNLSTVDKERIDTYSLLLKNVINITKLKDNSTQEKQKMIYLDVRILEISSSNTKQIGIKWNTASIDGPKFGLMGDFKKSSGFTVESNTLSNNISTLPAISPFQTYFGLASFIDSKVNLLQENGIAKILARPLLSCKNGGNATFLSGGQVPYQSSSATGTPSIEFKDYGIKLDIQPSISEGGIMAKILAEVSTIDQSVQVSGVPGFLTRRTETEFVVGQGQTLVLSGLIGSEKSSSQSSVPGLGKIPLLGNLFKSKSNNEKNNELVFFVTPYIYDEDDKHKLDKVINQSNKLVQEEMPKTKALSEVYEYQGEKVQ</sequence>
<name>A0A1G6JUK0_9GAMM</name>
<organism evidence="5 6">
    <name type="scientific">Acinetobacter boissieri</name>
    <dbReference type="NCBI Taxonomy" id="1219383"/>
    <lineage>
        <taxon>Bacteria</taxon>
        <taxon>Pseudomonadati</taxon>
        <taxon>Pseudomonadota</taxon>
        <taxon>Gammaproteobacteria</taxon>
        <taxon>Moraxellales</taxon>
        <taxon>Moraxellaceae</taxon>
        <taxon>Acinetobacter</taxon>
    </lineage>
</organism>
<feature type="domain" description="Type II/III secretion system secretin-like" evidence="3">
    <location>
        <begin position="242"/>
        <end position="396"/>
    </location>
</feature>
<evidence type="ECO:0000313" key="6">
    <source>
        <dbReference type="Proteomes" id="UP000242501"/>
    </source>
</evidence>
<dbReference type="RefSeq" id="WP_244518297.1">
    <property type="nucleotide sequence ID" value="NZ_FMYL01000012.1"/>
</dbReference>
<dbReference type="InterPro" id="IPR004846">
    <property type="entry name" value="T2SS/T3SS_dom"/>
</dbReference>
<keyword evidence="2" id="KW-0732">Signal</keyword>
<evidence type="ECO:0000256" key="2">
    <source>
        <dbReference type="SAM" id="SignalP"/>
    </source>
</evidence>
<feature type="chain" id="PRO_5017255002" evidence="2">
    <location>
        <begin position="22"/>
        <end position="437"/>
    </location>
</feature>
<dbReference type="AlphaFoldDB" id="A0A1G6JUK0"/>
<proteinExistence type="inferred from homology"/>
<feature type="signal peptide" evidence="2">
    <location>
        <begin position="1"/>
        <end position="21"/>
    </location>
</feature>
<dbReference type="PRINTS" id="PR00811">
    <property type="entry name" value="BCTERIALGSPD"/>
</dbReference>
<keyword evidence="6" id="KW-1185">Reference proteome</keyword>
<dbReference type="PANTHER" id="PTHR30332:SF17">
    <property type="entry name" value="TYPE IV PILIATION SYSTEM PROTEIN DR_0774-RELATED"/>
    <property type="match status" value="1"/>
</dbReference>
<dbReference type="InterPro" id="IPR001775">
    <property type="entry name" value="GspD/PilQ"/>
</dbReference>
<evidence type="ECO:0000256" key="1">
    <source>
        <dbReference type="RuleBase" id="RU004003"/>
    </source>
</evidence>
<dbReference type="InterPro" id="IPR032789">
    <property type="entry name" value="T2SS-T3SS_pil_N"/>
</dbReference>
<dbReference type="InterPro" id="IPR050810">
    <property type="entry name" value="Bact_Secretion_Sys_Channel"/>
</dbReference>
<evidence type="ECO:0000313" key="5">
    <source>
        <dbReference type="EMBL" id="SDC22075.1"/>
    </source>
</evidence>